<proteinExistence type="predicted"/>
<evidence type="ECO:0000256" key="1">
    <source>
        <dbReference type="SAM" id="MobiDB-lite"/>
    </source>
</evidence>
<dbReference type="WBParaSite" id="ACRNAN_scaffold2319.g20937.t1">
    <property type="protein sequence ID" value="ACRNAN_scaffold2319.g20937.t1"/>
    <property type="gene ID" value="ACRNAN_scaffold2319.g20937"/>
</dbReference>
<keyword evidence="2" id="KW-1185">Reference proteome</keyword>
<feature type="compositionally biased region" description="Acidic residues" evidence="1">
    <location>
        <begin position="398"/>
        <end position="407"/>
    </location>
</feature>
<dbReference type="PANTHER" id="PTHR31751:SF7">
    <property type="entry name" value="THAP-TYPE DOMAIN-CONTAINING PROTEIN"/>
    <property type="match status" value="1"/>
</dbReference>
<evidence type="ECO:0000313" key="2">
    <source>
        <dbReference type="Proteomes" id="UP000887540"/>
    </source>
</evidence>
<dbReference type="PANTHER" id="PTHR31751">
    <property type="entry name" value="SI:CH211-108C17.2-RELATED-RELATED"/>
    <property type="match status" value="1"/>
</dbReference>
<evidence type="ECO:0000313" key="3">
    <source>
        <dbReference type="WBParaSite" id="ACRNAN_scaffold2319.g20937.t1"/>
    </source>
</evidence>
<accession>A0A914DDC9</accession>
<organism evidence="2 3">
    <name type="scientific">Acrobeloides nanus</name>
    <dbReference type="NCBI Taxonomy" id="290746"/>
    <lineage>
        <taxon>Eukaryota</taxon>
        <taxon>Metazoa</taxon>
        <taxon>Ecdysozoa</taxon>
        <taxon>Nematoda</taxon>
        <taxon>Chromadorea</taxon>
        <taxon>Rhabditida</taxon>
        <taxon>Tylenchina</taxon>
        <taxon>Cephalobomorpha</taxon>
        <taxon>Cephaloboidea</taxon>
        <taxon>Cephalobidae</taxon>
        <taxon>Acrobeloides</taxon>
    </lineage>
</organism>
<protein>
    <submittedName>
        <fullName evidence="3">Uncharacterized protein</fullName>
    </submittedName>
</protein>
<name>A0A914DDC9_9BILA</name>
<reference evidence="3" key="1">
    <citation type="submission" date="2022-11" db="UniProtKB">
        <authorList>
            <consortium name="WormBaseParasite"/>
        </authorList>
    </citation>
    <scope>IDENTIFICATION</scope>
</reference>
<dbReference type="AlphaFoldDB" id="A0A914DDC9"/>
<feature type="compositionally biased region" description="Acidic residues" evidence="1">
    <location>
        <begin position="330"/>
        <end position="375"/>
    </location>
</feature>
<feature type="region of interest" description="Disordered" evidence="1">
    <location>
        <begin position="327"/>
        <end position="420"/>
    </location>
</feature>
<dbReference type="Proteomes" id="UP000887540">
    <property type="component" value="Unplaced"/>
</dbReference>
<sequence length="420" mass="48865">MVEQLIQHCPDCGAVPGRSKPTDRPREITWTSVGSCLIAKWHCSCIKSSKKSHSWAGQDTIGTYYAGNICLVGSARLSPIEFVDISQFFKTADMPFMGKTTFLQISNKFVGPAIDSFYENQLPVCDEKADFVLDGTYDSPGHNASYLAETLLDRNSQLIVDVEIVQKQETDNKFHPFTERFQQCQKCCHDVAQEFITGPIYPVCKPFIELYKIATTTTFLEDLCHLKSGRATSIVESFHNVSIKFRPKRRYYTRYGFRLRTRLAIISFNENIRAEKRGDRKIIGEYTYFSRSKQDTTTKKKKNVYDGWKREILEIVYEKVLHPQNMLNFDQDDENDGDDLIFDNEDEDEENNNLEKDYNEEDYDEEDFEEEDDSDGERRSPFPPRQPHPYGRLQFPSDSDEDEEEEENEHKEEESENDME</sequence>